<feature type="binding site" evidence="6">
    <location>
        <position position="128"/>
    </location>
    <ligand>
        <name>substrate</name>
    </ligand>
</feature>
<dbReference type="InterPro" id="IPR012349">
    <property type="entry name" value="Split_barrel_FMN-bd"/>
</dbReference>
<feature type="binding site" evidence="7">
    <location>
        <position position="106"/>
    </location>
    <ligand>
        <name>FMN</name>
        <dbReference type="ChEBI" id="CHEBI:58210"/>
    </ligand>
</feature>
<dbReference type="PIRSF" id="PIRSF000190">
    <property type="entry name" value="Pyd_amn-ph_oxd"/>
    <property type="match status" value="1"/>
</dbReference>
<evidence type="ECO:0000313" key="10">
    <source>
        <dbReference type="EMBL" id="ASK79709.1"/>
    </source>
</evidence>
<evidence type="ECO:0000256" key="4">
    <source>
        <dbReference type="ARBA" id="ARBA00023002"/>
    </source>
</evidence>
<evidence type="ECO:0000256" key="5">
    <source>
        <dbReference type="NCBIfam" id="TIGR00558"/>
    </source>
</evidence>
<dbReference type="Pfam" id="PF10590">
    <property type="entry name" value="PNP_phzG_C"/>
    <property type="match status" value="1"/>
</dbReference>
<dbReference type="InterPro" id="IPR019740">
    <property type="entry name" value="Pyridox_Oxase_CS"/>
</dbReference>
<dbReference type="AlphaFoldDB" id="A0A220VHB2"/>
<evidence type="ECO:0000256" key="2">
    <source>
        <dbReference type="ARBA" id="ARBA00022630"/>
    </source>
</evidence>
<feature type="binding site" evidence="7">
    <location>
        <begin position="141"/>
        <end position="142"/>
    </location>
    <ligand>
        <name>FMN</name>
        <dbReference type="ChEBI" id="CHEBI:58210"/>
    </ligand>
</feature>
<reference evidence="10 11" key="1">
    <citation type="journal article" date="2016" name="Int. J. Syst. Evol. Microbiol.">
        <title>Paraphotobacterium marinum gen. nov., sp. nov., a member of the family Vibrionaceae, isolated from surface seawater.</title>
        <authorList>
            <person name="Huang Z."/>
            <person name="Dong C."/>
            <person name="Shao Z."/>
        </authorList>
    </citation>
    <scope>NUCLEOTIDE SEQUENCE [LARGE SCALE GENOMIC DNA]</scope>
    <source>
        <strain evidence="10 11">NSCS20N07D</strain>
    </source>
</reference>
<dbReference type="Proteomes" id="UP000242175">
    <property type="component" value="Chromosome small"/>
</dbReference>
<evidence type="ECO:0000256" key="7">
    <source>
        <dbReference type="PIRSR" id="PIRSR000190-2"/>
    </source>
</evidence>
<feature type="binding site" evidence="7">
    <location>
        <position position="84"/>
    </location>
    <ligand>
        <name>FMN</name>
        <dbReference type="ChEBI" id="CHEBI:58210"/>
    </ligand>
</feature>
<keyword evidence="3 7" id="KW-0288">FMN</keyword>
<evidence type="ECO:0000256" key="6">
    <source>
        <dbReference type="PIRSR" id="PIRSR000190-1"/>
    </source>
</evidence>
<dbReference type="NCBIfam" id="NF004231">
    <property type="entry name" value="PRK05679.1"/>
    <property type="match status" value="1"/>
</dbReference>
<protein>
    <recommendedName>
        <fullName evidence="5">Pyridoxamine 5'-phosphate oxidase</fullName>
        <ecNumber evidence="5">1.4.3.5</ecNumber>
    </recommendedName>
</protein>
<dbReference type="SUPFAM" id="SSF50475">
    <property type="entry name" value="FMN-binding split barrel"/>
    <property type="match status" value="1"/>
</dbReference>
<dbReference type="KEGG" id="pmai:CF386_11730"/>
<accession>A0A220VHB2</accession>
<feature type="binding site" evidence="7">
    <location>
        <begin position="77"/>
        <end position="78"/>
    </location>
    <ligand>
        <name>FMN</name>
        <dbReference type="ChEBI" id="CHEBI:58210"/>
    </ligand>
</feature>
<evidence type="ECO:0000259" key="8">
    <source>
        <dbReference type="Pfam" id="PF01243"/>
    </source>
</evidence>
<dbReference type="InterPro" id="IPR019576">
    <property type="entry name" value="Pyridoxamine_oxidase_dimer_C"/>
</dbReference>
<dbReference type="OrthoDB" id="9780392at2"/>
<dbReference type="RefSeq" id="WP_089074617.1">
    <property type="nucleotide sequence ID" value="NZ_CBCSAM010000003.1"/>
</dbReference>
<keyword evidence="11" id="KW-1185">Reference proteome</keyword>
<dbReference type="PANTHER" id="PTHR10851">
    <property type="entry name" value="PYRIDOXINE-5-PHOSPHATE OXIDASE"/>
    <property type="match status" value="1"/>
</dbReference>
<keyword evidence="2" id="KW-0285">Flavoprotein</keyword>
<evidence type="ECO:0000259" key="9">
    <source>
        <dbReference type="Pfam" id="PF10590"/>
    </source>
</evidence>
<feature type="binding site" evidence="7">
    <location>
        <position position="196"/>
    </location>
    <ligand>
        <name>FMN</name>
        <dbReference type="ChEBI" id="CHEBI:58210"/>
    </ligand>
</feature>
<dbReference type="InterPro" id="IPR011576">
    <property type="entry name" value="Pyridox_Oxase_N"/>
</dbReference>
<feature type="binding site" evidence="7">
    <location>
        <begin position="62"/>
        <end position="67"/>
    </location>
    <ligand>
        <name>FMN</name>
        <dbReference type="ChEBI" id="CHEBI:58210"/>
    </ligand>
</feature>
<evidence type="ECO:0000256" key="3">
    <source>
        <dbReference type="ARBA" id="ARBA00022643"/>
    </source>
</evidence>
<feature type="binding site" evidence="6">
    <location>
        <begin position="192"/>
        <end position="194"/>
    </location>
    <ligand>
        <name>substrate</name>
    </ligand>
</feature>
<feature type="binding site" evidence="6">
    <location>
        <position position="124"/>
    </location>
    <ligand>
        <name>substrate</name>
    </ligand>
</feature>
<feature type="binding site" evidence="6">
    <location>
        <position position="67"/>
    </location>
    <ligand>
        <name>substrate</name>
    </ligand>
</feature>
<dbReference type="NCBIfam" id="TIGR00558">
    <property type="entry name" value="pdxH"/>
    <property type="match status" value="1"/>
</dbReference>
<feature type="domain" description="Pyridoxamine 5'-phosphate oxidase N-terminal" evidence="8">
    <location>
        <begin position="40"/>
        <end position="157"/>
    </location>
</feature>
<evidence type="ECO:0000256" key="1">
    <source>
        <dbReference type="ARBA" id="ARBA00007301"/>
    </source>
</evidence>
<dbReference type="Gene3D" id="2.30.110.10">
    <property type="entry name" value="Electron Transport, Fmn-binding Protein, Chain A"/>
    <property type="match status" value="1"/>
</dbReference>
<feature type="domain" description="Pyridoxine 5'-phosphate oxidase dimerisation C-terminal" evidence="9">
    <location>
        <begin position="173"/>
        <end position="213"/>
    </location>
</feature>
<dbReference type="EMBL" id="CP022356">
    <property type="protein sequence ID" value="ASK79709.1"/>
    <property type="molecule type" value="Genomic_DNA"/>
</dbReference>
<dbReference type="GO" id="GO:0004733">
    <property type="term" value="F:pyridoxamine phosphate oxidase activity"/>
    <property type="evidence" value="ECO:0007669"/>
    <property type="project" value="UniProtKB-UniRule"/>
</dbReference>
<feature type="binding site" evidence="6">
    <location>
        <position position="132"/>
    </location>
    <ligand>
        <name>substrate</name>
    </ligand>
</feature>
<dbReference type="GO" id="GO:0008615">
    <property type="term" value="P:pyridoxine biosynthetic process"/>
    <property type="evidence" value="ECO:0007669"/>
    <property type="project" value="UniProtKB-UniRule"/>
</dbReference>
<dbReference type="PANTHER" id="PTHR10851:SF0">
    <property type="entry name" value="PYRIDOXINE-5'-PHOSPHATE OXIDASE"/>
    <property type="match status" value="1"/>
</dbReference>
<keyword evidence="4" id="KW-0560">Oxidoreductase</keyword>
<comment type="cofactor">
    <cofactor evidence="7">
        <name>FMN</name>
        <dbReference type="ChEBI" id="CHEBI:58210"/>
    </cofactor>
    <text evidence="7">Binds 1 FMN per subunit.</text>
</comment>
<proteinExistence type="inferred from homology"/>
<feature type="binding site" evidence="6">
    <location>
        <begin position="9"/>
        <end position="12"/>
    </location>
    <ligand>
        <name>substrate</name>
    </ligand>
</feature>
<dbReference type="Pfam" id="PF01243">
    <property type="entry name" value="PNPOx_N"/>
    <property type="match status" value="1"/>
</dbReference>
<dbReference type="PROSITE" id="PS01064">
    <property type="entry name" value="PYRIDOX_OXIDASE"/>
    <property type="match status" value="1"/>
</dbReference>
<evidence type="ECO:0000313" key="11">
    <source>
        <dbReference type="Proteomes" id="UP000242175"/>
    </source>
</evidence>
<feature type="binding site" evidence="7">
    <location>
        <position position="186"/>
    </location>
    <ligand>
        <name>FMN</name>
        <dbReference type="ChEBI" id="CHEBI:58210"/>
    </ligand>
</feature>
<name>A0A220VHB2_9GAMM</name>
<organism evidence="10 11">
    <name type="scientific">Paraphotobacterium marinum</name>
    <dbReference type="NCBI Taxonomy" id="1755811"/>
    <lineage>
        <taxon>Bacteria</taxon>
        <taxon>Pseudomonadati</taxon>
        <taxon>Pseudomonadota</taxon>
        <taxon>Gammaproteobacteria</taxon>
        <taxon>Vibrionales</taxon>
        <taxon>Vibrionaceae</taxon>
        <taxon>Paraphotobacterium</taxon>
    </lineage>
</organism>
<dbReference type="EC" id="1.4.3.5" evidence="5"/>
<dbReference type="InterPro" id="IPR000659">
    <property type="entry name" value="Pyridox_Oxase"/>
</dbReference>
<comment type="similarity">
    <text evidence="1">Belongs to the pyridoxamine 5'-phosphate oxidase family.</text>
</comment>
<sequence>MSADYESSRREYLQDRLNDGEMPPNPFSLFEVWLKEYVESKAKDPTAMVLATVNKEGQSFQRIVLMKELTNDSIIFYTNLKSNKANQIKECNKVSINFPWQSMDRQVNMQGEATFLDAEKSEKYFLSRPFESQIAAWSSPQSQVIESRGFLDKAFEENFKKFSKENIKKPEFWGGVVVKINYIEFWQGGGKRLHDRFLYQKEGQNWNLNRLAP</sequence>
<gene>
    <name evidence="10" type="primary">pdxH</name>
    <name evidence="10" type="ORF">CF386_11730</name>
</gene>
<dbReference type="GO" id="GO:0010181">
    <property type="term" value="F:FMN binding"/>
    <property type="evidence" value="ECO:0007669"/>
    <property type="project" value="UniProtKB-UniRule"/>
</dbReference>